<gene>
    <name evidence="3" type="ORF">ACFO1S_01515</name>
</gene>
<dbReference type="EMBL" id="JBHSED010000003">
    <property type="protein sequence ID" value="MFC4302113.1"/>
    <property type="molecule type" value="Genomic_DNA"/>
</dbReference>
<evidence type="ECO:0000313" key="4">
    <source>
        <dbReference type="Proteomes" id="UP001595755"/>
    </source>
</evidence>
<protein>
    <submittedName>
        <fullName evidence="3">Phosphodiester glycosidase family protein</fullName>
    </submittedName>
</protein>
<evidence type="ECO:0000259" key="2">
    <source>
        <dbReference type="Pfam" id="PF09992"/>
    </source>
</evidence>
<keyword evidence="3" id="KW-0326">Glycosidase</keyword>
<reference evidence="4" key="1">
    <citation type="journal article" date="2019" name="Int. J. Syst. Evol. Microbiol.">
        <title>The Global Catalogue of Microorganisms (GCM) 10K type strain sequencing project: providing services to taxonomists for standard genome sequencing and annotation.</title>
        <authorList>
            <consortium name="The Broad Institute Genomics Platform"/>
            <consortium name="The Broad Institute Genome Sequencing Center for Infectious Disease"/>
            <person name="Wu L."/>
            <person name="Ma J."/>
        </authorList>
    </citation>
    <scope>NUCLEOTIDE SEQUENCE [LARGE SCALE GENOMIC DNA]</scope>
    <source>
        <strain evidence="4">CGMCC 4.1641</strain>
    </source>
</reference>
<evidence type="ECO:0000313" key="3">
    <source>
        <dbReference type="EMBL" id="MFC4302113.1"/>
    </source>
</evidence>
<sequence>MTGFVRGEAAVQQTLNSASGSLQPLFILNSVRDVTIGLLSSRFTERAKEGIPIPKLARKTKVILIALLFFIAVVGTIVYRLADRYLIEHVERIVADEPAPSSAASQATANATYDDWNYRSDVATISIRKLQRGLGSDLVTYFVADVQVSQPSNLLAAFADNAFGRNITERTSEIAADHDAIFAINGDYYGFRSDGVIIRNGTLYRDDPARDAFALLKDGSMKSYDENELASSDLLAEGALNTFSFGPVLVKDGQVAGDFEHVEIDTNFGNRSIQNANPRTGIGMIAPNHYLFIVVDGRSDNYIRGMTLLEFANLFSELGATEAYNLDGGGSSTMYFMGRVVNNPLGKQKERGVSDILYIRE</sequence>
<keyword evidence="1" id="KW-0812">Transmembrane</keyword>
<keyword evidence="1" id="KW-0472">Membrane</keyword>
<dbReference type="Pfam" id="PF09992">
    <property type="entry name" value="NAGPA"/>
    <property type="match status" value="1"/>
</dbReference>
<keyword evidence="4" id="KW-1185">Reference proteome</keyword>
<dbReference type="RefSeq" id="WP_204600993.1">
    <property type="nucleotide sequence ID" value="NZ_JBHSED010000003.1"/>
</dbReference>
<evidence type="ECO:0000256" key="1">
    <source>
        <dbReference type="SAM" id="Phobius"/>
    </source>
</evidence>
<name>A0ABV8S3H2_9BACL</name>
<feature type="transmembrane region" description="Helical" evidence="1">
    <location>
        <begin position="62"/>
        <end position="82"/>
    </location>
</feature>
<organism evidence="3 4">
    <name type="scientific">Cohnella boryungensis</name>
    <dbReference type="NCBI Taxonomy" id="768479"/>
    <lineage>
        <taxon>Bacteria</taxon>
        <taxon>Bacillati</taxon>
        <taxon>Bacillota</taxon>
        <taxon>Bacilli</taxon>
        <taxon>Bacillales</taxon>
        <taxon>Paenibacillaceae</taxon>
        <taxon>Cohnella</taxon>
    </lineage>
</organism>
<keyword evidence="1" id="KW-1133">Transmembrane helix</keyword>
<feature type="domain" description="Phosphodiester glycosidase" evidence="2">
    <location>
        <begin position="179"/>
        <end position="359"/>
    </location>
</feature>
<proteinExistence type="predicted"/>
<dbReference type="PANTHER" id="PTHR40446:SF2">
    <property type="entry name" value="N-ACETYLGLUCOSAMINE-1-PHOSPHODIESTER ALPHA-N-ACETYLGLUCOSAMINIDASE"/>
    <property type="match status" value="1"/>
</dbReference>
<dbReference type="PANTHER" id="PTHR40446">
    <property type="entry name" value="N-ACETYLGLUCOSAMINE-1-PHOSPHODIESTER ALPHA-N-ACETYLGLUCOSAMINIDASE"/>
    <property type="match status" value="1"/>
</dbReference>
<comment type="caution">
    <text evidence="3">The sequence shown here is derived from an EMBL/GenBank/DDBJ whole genome shotgun (WGS) entry which is preliminary data.</text>
</comment>
<accession>A0ABV8S3H2</accession>
<dbReference type="GO" id="GO:0016798">
    <property type="term" value="F:hydrolase activity, acting on glycosyl bonds"/>
    <property type="evidence" value="ECO:0007669"/>
    <property type="project" value="UniProtKB-KW"/>
</dbReference>
<keyword evidence="3" id="KW-0378">Hydrolase</keyword>
<dbReference type="Proteomes" id="UP001595755">
    <property type="component" value="Unassembled WGS sequence"/>
</dbReference>
<dbReference type="InterPro" id="IPR018711">
    <property type="entry name" value="NAGPA"/>
</dbReference>